<evidence type="ECO:0000313" key="1">
    <source>
        <dbReference type="EMBL" id="CAH9123864.1"/>
    </source>
</evidence>
<accession>A0AAV0EI75</accession>
<dbReference type="EMBL" id="CAMAPF010000932">
    <property type="protein sequence ID" value="CAH9123864.1"/>
    <property type="molecule type" value="Genomic_DNA"/>
</dbReference>
<dbReference type="Proteomes" id="UP001152523">
    <property type="component" value="Unassembled WGS sequence"/>
</dbReference>
<sequence>MSNPRRNIFHNLFLEPQMRRAHEHVNIPTQRPPGPDVIVIPSPTRPEAAQGVDPNIVTTRQIPARPTDPMFVILDQLKQRQDKINGILGVPPPLDLASHTCYASSSFFRQITDI</sequence>
<evidence type="ECO:0000313" key="2">
    <source>
        <dbReference type="Proteomes" id="UP001152523"/>
    </source>
</evidence>
<organism evidence="1 2">
    <name type="scientific">Cuscuta epithymum</name>
    <dbReference type="NCBI Taxonomy" id="186058"/>
    <lineage>
        <taxon>Eukaryota</taxon>
        <taxon>Viridiplantae</taxon>
        <taxon>Streptophyta</taxon>
        <taxon>Embryophyta</taxon>
        <taxon>Tracheophyta</taxon>
        <taxon>Spermatophyta</taxon>
        <taxon>Magnoliopsida</taxon>
        <taxon>eudicotyledons</taxon>
        <taxon>Gunneridae</taxon>
        <taxon>Pentapetalae</taxon>
        <taxon>asterids</taxon>
        <taxon>lamiids</taxon>
        <taxon>Solanales</taxon>
        <taxon>Convolvulaceae</taxon>
        <taxon>Cuscuteae</taxon>
        <taxon>Cuscuta</taxon>
        <taxon>Cuscuta subgen. Cuscuta</taxon>
    </lineage>
</organism>
<dbReference type="AlphaFoldDB" id="A0AAV0EI75"/>
<name>A0AAV0EI75_9ASTE</name>
<protein>
    <submittedName>
        <fullName evidence="1">Uncharacterized protein</fullName>
    </submittedName>
</protein>
<proteinExistence type="predicted"/>
<comment type="caution">
    <text evidence="1">The sequence shown here is derived from an EMBL/GenBank/DDBJ whole genome shotgun (WGS) entry which is preliminary data.</text>
</comment>
<reference evidence="1" key="1">
    <citation type="submission" date="2022-07" db="EMBL/GenBank/DDBJ databases">
        <authorList>
            <person name="Macas J."/>
            <person name="Novak P."/>
            <person name="Neumann P."/>
        </authorList>
    </citation>
    <scope>NUCLEOTIDE SEQUENCE</scope>
</reference>
<gene>
    <name evidence="1" type="ORF">CEPIT_LOCUS25554</name>
</gene>
<keyword evidence="2" id="KW-1185">Reference proteome</keyword>